<dbReference type="RefSeq" id="WP_067579047.1">
    <property type="nucleotide sequence ID" value="NZ_JABMCZ010000002.1"/>
</dbReference>
<name>A0A164ISG5_9NOCA</name>
<dbReference type="GO" id="GO:0016020">
    <property type="term" value="C:membrane"/>
    <property type="evidence" value="ECO:0007669"/>
    <property type="project" value="TreeGrafter"/>
</dbReference>
<protein>
    <recommendedName>
        <fullName evidence="2">AB hydrolase-1 domain-containing protein</fullName>
    </recommendedName>
</protein>
<sequence length="269" mass="28507">MVSEASRPEPNYRAGRGEPVVLLHGLLLTWESWGAVLDELSGDHTVFAPTLPGHRGGPPARHPETLAALTDFVAAAMDENGWRTAHLVGNSLGGWLALELAARGRARSVTAIAPAGMWDSDAQAGARLIRKFRAFAPMIGIGPGGTGHSMVRSLVVPLLAHHPALVPNRLATAVSAAPAHCTIIDDLAEDAALTTGFTRFDDIDAPTTLLFPEHDRVLPPRYHTRATALPTIDARTLPDVGHVPMLDAPTLITTEIRTTIARAERAAAG</sequence>
<dbReference type="InterPro" id="IPR000073">
    <property type="entry name" value="AB_hydrolase_1"/>
</dbReference>
<dbReference type="InterPro" id="IPR029058">
    <property type="entry name" value="AB_hydrolase_fold"/>
</dbReference>
<dbReference type="Proteomes" id="UP000076512">
    <property type="component" value="Unassembled WGS sequence"/>
</dbReference>
<accession>A0A164ISG5</accession>
<proteinExistence type="predicted"/>
<keyword evidence="1" id="KW-0378">Hydrolase</keyword>
<keyword evidence="4" id="KW-1185">Reference proteome</keyword>
<dbReference type="InterPro" id="IPR050266">
    <property type="entry name" value="AB_hydrolase_sf"/>
</dbReference>
<comment type="caution">
    <text evidence="3">The sequence shown here is derived from an EMBL/GenBank/DDBJ whole genome shotgun (WGS) entry which is preliminary data.</text>
</comment>
<dbReference type="PANTHER" id="PTHR43798:SF31">
    <property type="entry name" value="AB HYDROLASE SUPERFAMILY PROTEIN YCLE"/>
    <property type="match status" value="1"/>
</dbReference>
<dbReference type="SUPFAM" id="SSF53474">
    <property type="entry name" value="alpha/beta-Hydrolases"/>
    <property type="match status" value="1"/>
</dbReference>
<evidence type="ECO:0000313" key="3">
    <source>
        <dbReference type="EMBL" id="KZM69707.1"/>
    </source>
</evidence>
<evidence type="ECO:0000256" key="1">
    <source>
        <dbReference type="ARBA" id="ARBA00022801"/>
    </source>
</evidence>
<dbReference type="GO" id="GO:0016787">
    <property type="term" value="F:hydrolase activity"/>
    <property type="evidence" value="ECO:0007669"/>
    <property type="project" value="UniProtKB-KW"/>
</dbReference>
<evidence type="ECO:0000259" key="2">
    <source>
        <dbReference type="Pfam" id="PF12697"/>
    </source>
</evidence>
<evidence type="ECO:0000313" key="4">
    <source>
        <dbReference type="Proteomes" id="UP000076512"/>
    </source>
</evidence>
<dbReference type="Gene3D" id="3.40.50.1820">
    <property type="entry name" value="alpha/beta hydrolase"/>
    <property type="match status" value="1"/>
</dbReference>
<feature type="domain" description="AB hydrolase-1" evidence="2">
    <location>
        <begin position="20"/>
        <end position="249"/>
    </location>
</feature>
<dbReference type="EMBL" id="LWGR01000019">
    <property type="protein sequence ID" value="KZM69707.1"/>
    <property type="molecule type" value="Genomic_DNA"/>
</dbReference>
<organism evidence="3 4">
    <name type="scientific">Nocardia terpenica</name>
    <dbReference type="NCBI Taxonomy" id="455432"/>
    <lineage>
        <taxon>Bacteria</taxon>
        <taxon>Bacillati</taxon>
        <taxon>Actinomycetota</taxon>
        <taxon>Actinomycetes</taxon>
        <taxon>Mycobacteriales</taxon>
        <taxon>Nocardiaceae</taxon>
        <taxon>Nocardia</taxon>
    </lineage>
</organism>
<dbReference type="STRING" id="455432.AWN90_08030"/>
<reference evidence="3 4" key="1">
    <citation type="submission" date="2016-04" db="EMBL/GenBank/DDBJ databases">
        <authorList>
            <person name="Evans L.H."/>
            <person name="Alamgir A."/>
            <person name="Owens N."/>
            <person name="Weber N.D."/>
            <person name="Virtaneva K."/>
            <person name="Barbian K."/>
            <person name="Babar A."/>
            <person name="Rosenke K."/>
        </authorList>
    </citation>
    <scope>NUCLEOTIDE SEQUENCE [LARGE SCALE GENOMIC DNA]</scope>
    <source>
        <strain evidence="3 4">IFM 0406</strain>
    </source>
</reference>
<dbReference type="PANTHER" id="PTHR43798">
    <property type="entry name" value="MONOACYLGLYCEROL LIPASE"/>
    <property type="match status" value="1"/>
</dbReference>
<dbReference type="OrthoDB" id="27092at2"/>
<dbReference type="Pfam" id="PF12697">
    <property type="entry name" value="Abhydrolase_6"/>
    <property type="match status" value="1"/>
</dbReference>
<dbReference type="AlphaFoldDB" id="A0A164ISG5"/>
<gene>
    <name evidence="3" type="ORF">AWN90_08030</name>
</gene>